<name>A0ABV0NLL0_9TELE</name>
<accession>A0ABV0NLL0</accession>
<feature type="region of interest" description="Disordered" evidence="1">
    <location>
        <begin position="1"/>
        <end position="40"/>
    </location>
</feature>
<comment type="caution">
    <text evidence="2">The sequence shown here is derived from an EMBL/GenBank/DDBJ whole genome shotgun (WGS) entry which is preliminary data.</text>
</comment>
<organism evidence="2 3">
    <name type="scientific">Goodea atripinnis</name>
    <dbReference type="NCBI Taxonomy" id="208336"/>
    <lineage>
        <taxon>Eukaryota</taxon>
        <taxon>Metazoa</taxon>
        <taxon>Chordata</taxon>
        <taxon>Craniata</taxon>
        <taxon>Vertebrata</taxon>
        <taxon>Euteleostomi</taxon>
        <taxon>Actinopterygii</taxon>
        <taxon>Neopterygii</taxon>
        <taxon>Teleostei</taxon>
        <taxon>Neoteleostei</taxon>
        <taxon>Acanthomorphata</taxon>
        <taxon>Ovalentaria</taxon>
        <taxon>Atherinomorphae</taxon>
        <taxon>Cyprinodontiformes</taxon>
        <taxon>Goodeidae</taxon>
        <taxon>Goodea</taxon>
    </lineage>
</organism>
<evidence type="ECO:0000313" key="2">
    <source>
        <dbReference type="EMBL" id="MEQ2172296.1"/>
    </source>
</evidence>
<protein>
    <submittedName>
        <fullName evidence="2">Uncharacterized protein</fullName>
    </submittedName>
</protein>
<keyword evidence="3" id="KW-1185">Reference proteome</keyword>
<evidence type="ECO:0000256" key="1">
    <source>
        <dbReference type="SAM" id="MobiDB-lite"/>
    </source>
</evidence>
<evidence type="ECO:0000313" key="3">
    <source>
        <dbReference type="Proteomes" id="UP001476798"/>
    </source>
</evidence>
<proteinExistence type="predicted"/>
<reference evidence="2 3" key="1">
    <citation type="submission" date="2021-06" db="EMBL/GenBank/DDBJ databases">
        <authorList>
            <person name="Palmer J.M."/>
        </authorList>
    </citation>
    <scope>NUCLEOTIDE SEQUENCE [LARGE SCALE GENOMIC DNA]</scope>
    <source>
        <strain evidence="2 3">GA_2019</strain>
        <tissue evidence="2">Muscle</tissue>
    </source>
</reference>
<dbReference type="EMBL" id="JAHRIO010041743">
    <property type="protein sequence ID" value="MEQ2172296.1"/>
    <property type="molecule type" value="Genomic_DNA"/>
</dbReference>
<dbReference type="Proteomes" id="UP001476798">
    <property type="component" value="Unassembled WGS sequence"/>
</dbReference>
<gene>
    <name evidence="2" type="ORF">GOODEAATRI_019647</name>
</gene>
<sequence>MQRNGPQGIEHQVQPVPDRSQWGPRNGRKTHSRGIIPNRVRKISGDRAPLAFSFTNHSLRLPQSLWYSSGVGVVAGKDKPVHRPRAGANNLVFRGKSVNIWP</sequence>